<dbReference type="OrthoDB" id="8205493at2"/>
<sequence>MKSHKIVLGSGPVGWTVAQQLAQQGHPVRVLTRSGSGPEHPLIERLTIDAGNIDQLRTAFSGADAVFHCIHSSTYSADAWRSSLPRAENAVLTAAGEAGAVVIFPESLYSYDTPEQLMTEHSSRQARGGKRGIRRDLLAARAASATPTISVVASDFFGPQVLTAHAGERAVPTLLQGKRLWVMGSARTPHSFTYIPDLAAAMVRASTIAEARNQVLHAPTLPALTQQELAQAFATAAGLSSPKISAIPGWVVRAAAVVSPEMKEMAELLYQFEQPFIMDSAVSERLLDLAPTPLTIAARDTVEWWQQRA</sequence>
<dbReference type="Gene3D" id="3.40.50.720">
    <property type="entry name" value="NAD(P)-binding Rossmann-like Domain"/>
    <property type="match status" value="1"/>
</dbReference>
<dbReference type="GO" id="GO:0005737">
    <property type="term" value="C:cytoplasm"/>
    <property type="evidence" value="ECO:0007669"/>
    <property type="project" value="TreeGrafter"/>
</dbReference>
<dbReference type="GO" id="GO:0004029">
    <property type="term" value="F:aldehyde dehydrogenase (NAD+) activity"/>
    <property type="evidence" value="ECO:0007669"/>
    <property type="project" value="TreeGrafter"/>
</dbReference>
<reference evidence="2 3" key="1">
    <citation type="submission" date="2018-05" db="EMBL/GenBank/DDBJ databases">
        <title>Genetic diversity of glacier-inhabiting Cryobacterium bacteria in China and description of Cryobacterium mengkeensis sp. nov. and Arthrobacter glacialis sp. nov.</title>
        <authorList>
            <person name="Liu Q."/>
            <person name="Xin Y.-H."/>
        </authorList>
    </citation>
    <scope>NUCLEOTIDE SEQUENCE [LARGE SCALE GENOMIC DNA]</scope>
    <source>
        <strain evidence="2 3">B7</strain>
    </source>
</reference>
<dbReference type="EMBL" id="QJVC01000028">
    <property type="protein sequence ID" value="PYI37159.1"/>
    <property type="molecule type" value="Genomic_DNA"/>
</dbReference>
<dbReference type="SUPFAM" id="SSF51735">
    <property type="entry name" value="NAD(P)-binding Rossmann-fold domains"/>
    <property type="match status" value="1"/>
</dbReference>
<dbReference type="PANTHER" id="PTHR48079:SF6">
    <property type="entry name" value="NAD(P)-BINDING DOMAIN-CONTAINING PROTEIN-RELATED"/>
    <property type="match status" value="1"/>
</dbReference>
<dbReference type="PANTHER" id="PTHR48079">
    <property type="entry name" value="PROTEIN YEEZ"/>
    <property type="match status" value="1"/>
</dbReference>
<proteinExistence type="predicted"/>
<keyword evidence="3" id="KW-1185">Reference proteome</keyword>
<accession>A0A2V5IKH1</accession>
<comment type="caution">
    <text evidence="2">The sequence shown here is derived from an EMBL/GenBank/DDBJ whole genome shotgun (WGS) entry which is preliminary data.</text>
</comment>
<dbReference type="Pfam" id="PF01370">
    <property type="entry name" value="Epimerase"/>
    <property type="match status" value="1"/>
</dbReference>
<dbReference type="RefSeq" id="WP_110486758.1">
    <property type="nucleotide sequence ID" value="NZ_QJVC01000028.1"/>
</dbReference>
<evidence type="ECO:0000313" key="2">
    <source>
        <dbReference type="EMBL" id="PYI37159.1"/>
    </source>
</evidence>
<feature type="domain" description="NAD-dependent epimerase/dehydratase" evidence="1">
    <location>
        <begin position="9"/>
        <end position="207"/>
    </location>
</feature>
<dbReference type="Proteomes" id="UP000247980">
    <property type="component" value="Unassembled WGS sequence"/>
</dbReference>
<dbReference type="InterPro" id="IPR036291">
    <property type="entry name" value="NAD(P)-bd_dom_sf"/>
</dbReference>
<gene>
    <name evidence="2" type="ORF">CVS30_17070</name>
</gene>
<evidence type="ECO:0000259" key="1">
    <source>
        <dbReference type="Pfam" id="PF01370"/>
    </source>
</evidence>
<dbReference type="InterPro" id="IPR001509">
    <property type="entry name" value="Epimerase_deHydtase"/>
</dbReference>
<evidence type="ECO:0000313" key="3">
    <source>
        <dbReference type="Proteomes" id="UP000247980"/>
    </source>
</evidence>
<name>A0A2V5IKH1_9MICC</name>
<dbReference type="InterPro" id="IPR051783">
    <property type="entry name" value="NAD(P)-dependent_oxidoreduct"/>
</dbReference>
<organism evidence="2 3">
    <name type="scientific">Arthrobacter psychrolactophilus</name>
    <dbReference type="NCBI Taxonomy" id="92442"/>
    <lineage>
        <taxon>Bacteria</taxon>
        <taxon>Bacillati</taxon>
        <taxon>Actinomycetota</taxon>
        <taxon>Actinomycetes</taxon>
        <taxon>Micrococcales</taxon>
        <taxon>Micrococcaceae</taxon>
        <taxon>Arthrobacter</taxon>
    </lineage>
</organism>
<dbReference type="AlphaFoldDB" id="A0A2V5IKH1"/>
<protein>
    <submittedName>
        <fullName evidence="2">Epimerase</fullName>
    </submittedName>
</protein>